<dbReference type="AlphaFoldDB" id="A0A8H7NZA0"/>
<dbReference type="Proteomes" id="UP000639403">
    <property type="component" value="Unassembled WGS sequence"/>
</dbReference>
<evidence type="ECO:0000313" key="3">
    <source>
        <dbReference type="Proteomes" id="UP000639403"/>
    </source>
</evidence>
<accession>A0A8H7NZA0</accession>
<evidence type="ECO:0000256" key="1">
    <source>
        <dbReference type="SAM" id="Phobius"/>
    </source>
</evidence>
<evidence type="ECO:0000313" key="2">
    <source>
        <dbReference type="EMBL" id="KAF9810752.1"/>
    </source>
</evidence>
<sequence>MNKTSTATVIYYLNRYIIIFMALVDAVGLADTAYTWSCENIELLYATLEIIWYGVWAAFSCLRVYAISGRDWRLAACALAFGLVPCGTNLVCDASSCAEQLTNEGSQFVTTQTEYSVSLTSFTGVCNTLVNLSTATSDK</sequence>
<keyword evidence="1" id="KW-0472">Membrane</keyword>
<feature type="transmembrane region" description="Helical" evidence="1">
    <location>
        <begin position="12"/>
        <end position="30"/>
    </location>
</feature>
<dbReference type="EMBL" id="JADOXO010000166">
    <property type="protein sequence ID" value="KAF9810752.1"/>
    <property type="molecule type" value="Genomic_DNA"/>
</dbReference>
<keyword evidence="1" id="KW-0812">Transmembrane</keyword>
<keyword evidence="1" id="KW-1133">Transmembrane helix</keyword>
<name>A0A8H7NZA0_9APHY</name>
<reference evidence="2" key="2">
    <citation type="journal article" name="Front. Microbiol.">
        <title>Degradative Capacity of Two Strains of Rhodonia placenta: From Phenotype to Genotype.</title>
        <authorList>
            <person name="Kolle M."/>
            <person name="Horta M.A.C."/>
            <person name="Nowrousian M."/>
            <person name="Ohm R.A."/>
            <person name="Benz J.P."/>
            <person name="Pilgard A."/>
        </authorList>
    </citation>
    <scope>NUCLEOTIDE SEQUENCE</scope>
    <source>
        <strain evidence="2">FPRL280</strain>
    </source>
</reference>
<gene>
    <name evidence="2" type="ORF">IEO21_06803</name>
</gene>
<organism evidence="2 3">
    <name type="scientific">Rhodonia placenta</name>
    <dbReference type="NCBI Taxonomy" id="104341"/>
    <lineage>
        <taxon>Eukaryota</taxon>
        <taxon>Fungi</taxon>
        <taxon>Dikarya</taxon>
        <taxon>Basidiomycota</taxon>
        <taxon>Agaricomycotina</taxon>
        <taxon>Agaricomycetes</taxon>
        <taxon>Polyporales</taxon>
        <taxon>Adustoporiaceae</taxon>
        <taxon>Rhodonia</taxon>
    </lineage>
</organism>
<protein>
    <submittedName>
        <fullName evidence="2">Uncharacterized protein</fullName>
    </submittedName>
</protein>
<comment type="caution">
    <text evidence="2">The sequence shown here is derived from an EMBL/GenBank/DDBJ whole genome shotgun (WGS) entry which is preliminary data.</text>
</comment>
<proteinExistence type="predicted"/>
<reference evidence="2" key="1">
    <citation type="submission" date="2020-11" db="EMBL/GenBank/DDBJ databases">
        <authorList>
            <person name="Koelle M."/>
            <person name="Horta M.A.C."/>
            <person name="Nowrousian M."/>
            <person name="Ohm R.A."/>
            <person name="Benz P."/>
            <person name="Pilgard A."/>
        </authorList>
    </citation>
    <scope>NUCLEOTIDE SEQUENCE</scope>
    <source>
        <strain evidence="2">FPRL280</strain>
    </source>
</reference>
<feature type="transmembrane region" description="Helical" evidence="1">
    <location>
        <begin position="50"/>
        <end position="66"/>
    </location>
</feature>